<dbReference type="SUPFAM" id="SSF51556">
    <property type="entry name" value="Metallo-dependent hydrolases"/>
    <property type="match status" value="1"/>
</dbReference>
<dbReference type="PANTHER" id="PTHR10443">
    <property type="entry name" value="MICROSOMAL DIPEPTIDASE"/>
    <property type="match status" value="1"/>
</dbReference>
<dbReference type="Pfam" id="PF01244">
    <property type="entry name" value="Peptidase_M19"/>
    <property type="match status" value="1"/>
</dbReference>
<dbReference type="InterPro" id="IPR008257">
    <property type="entry name" value="Pept_M19"/>
</dbReference>
<sequence>GGVVGIVFLPCFLDDDPAAVTVERVADHIEHAAAVAGPGAVALGSDFDGFEDPPPRGLEDVSRLPALAEALARRGFSEPDIRAIFGGNFLRAWRAITAG</sequence>
<dbReference type="AlphaFoldDB" id="A0A7V0T6C7"/>
<dbReference type="EMBL" id="DSBX01000197">
    <property type="protein sequence ID" value="HDQ99646.1"/>
    <property type="molecule type" value="Genomic_DNA"/>
</dbReference>
<evidence type="ECO:0000313" key="1">
    <source>
        <dbReference type="EMBL" id="HDQ99646.1"/>
    </source>
</evidence>
<feature type="non-terminal residue" evidence="1">
    <location>
        <position position="1"/>
    </location>
</feature>
<reference evidence="1" key="1">
    <citation type="journal article" date="2020" name="mSystems">
        <title>Genome- and Community-Level Interaction Insights into Carbon Utilization and Element Cycling Functions of Hydrothermarchaeota in Hydrothermal Sediment.</title>
        <authorList>
            <person name="Zhou Z."/>
            <person name="Liu Y."/>
            <person name="Xu W."/>
            <person name="Pan J."/>
            <person name="Luo Z.H."/>
            <person name="Li M."/>
        </authorList>
    </citation>
    <scope>NUCLEOTIDE SEQUENCE [LARGE SCALE GENOMIC DNA]</scope>
    <source>
        <strain evidence="1">SpSt-1182</strain>
    </source>
</reference>
<dbReference type="InterPro" id="IPR032466">
    <property type="entry name" value="Metal_Hydrolase"/>
</dbReference>
<comment type="caution">
    <text evidence="1">The sequence shown here is derived from an EMBL/GenBank/DDBJ whole genome shotgun (WGS) entry which is preliminary data.</text>
</comment>
<dbReference type="Gene3D" id="3.20.20.140">
    <property type="entry name" value="Metal-dependent hydrolases"/>
    <property type="match status" value="1"/>
</dbReference>
<dbReference type="PROSITE" id="PS51365">
    <property type="entry name" value="RENAL_DIPEPTIDASE_2"/>
    <property type="match status" value="1"/>
</dbReference>
<name>A0A7V0T6C7_UNCW3</name>
<organism evidence="1">
    <name type="scientific">candidate division WOR-3 bacterium</name>
    <dbReference type="NCBI Taxonomy" id="2052148"/>
    <lineage>
        <taxon>Bacteria</taxon>
        <taxon>Bacteria division WOR-3</taxon>
    </lineage>
</organism>
<dbReference type="Proteomes" id="UP000885672">
    <property type="component" value="Unassembled WGS sequence"/>
</dbReference>
<gene>
    <name evidence="1" type="ORF">ENN51_05100</name>
</gene>
<dbReference type="GO" id="GO:0006508">
    <property type="term" value="P:proteolysis"/>
    <property type="evidence" value="ECO:0007669"/>
    <property type="project" value="InterPro"/>
</dbReference>
<protein>
    <submittedName>
        <fullName evidence="1">Membrane dipeptidase</fullName>
    </submittedName>
</protein>
<accession>A0A7V0T6C7</accession>
<proteinExistence type="predicted"/>
<dbReference type="PANTHER" id="PTHR10443:SF12">
    <property type="entry name" value="DIPEPTIDASE"/>
    <property type="match status" value="1"/>
</dbReference>
<dbReference type="GO" id="GO:0070573">
    <property type="term" value="F:metallodipeptidase activity"/>
    <property type="evidence" value="ECO:0007669"/>
    <property type="project" value="InterPro"/>
</dbReference>